<dbReference type="AlphaFoldDB" id="A0AAV3UT73"/>
<evidence type="ECO:0000313" key="2">
    <source>
        <dbReference type="Proteomes" id="UP000006320"/>
    </source>
</evidence>
<comment type="caution">
    <text evidence="1">The sequence shown here is derived from an EMBL/GenBank/DDBJ whole genome shotgun (WGS) entry which is preliminary data.</text>
</comment>
<protein>
    <submittedName>
        <fullName evidence="1">Uncharacterized protein</fullName>
    </submittedName>
</protein>
<reference evidence="1 2" key="1">
    <citation type="journal article" date="2017" name="Antonie Van Leeuwenhoek">
        <title>Rhizobium rhizosphaerae sp. nov., a novel species isolated from rice rhizosphere.</title>
        <authorList>
            <person name="Zhao J.J."/>
            <person name="Zhang J."/>
            <person name="Zhang R.J."/>
            <person name="Zhang C.W."/>
            <person name="Yin H.Q."/>
            <person name="Zhang X.X."/>
        </authorList>
    </citation>
    <scope>NUCLEOTIDE SEQUENCE [LARGE SCALE GENOMIC DNA]</scope>
    <source>
        <strain evidence="1 2">S18K6</strain>
    </source>
</reference>
<dbReference type="EMBL" id="BAEM01000004">
    <property type="protein sequence ID" value="GAC08214.1"/>
    <property type="molecule type" value="Genomic_DNA"/>
</dbReference>
<evidence type="ECO:0000313" key="1">
    <source>
        <dbReference type="EMBL" id="GAC08214.1"/>
    </source>
</evidence>
<proteinExistence type="predicted"/>
<gene>
    <name evidence="1" type="ORF">GCHA_0249</name>
</gene>
<accession>A0AAV3UT73</accession>
<name>A0AAV3UT73_9ALTE</name>
<dbReference type="Proteomes" id="UP000006320">
    <property type="component" value="Unassembled WGS sequence"/>
</dbReference>
<sequence>MTLFYLINFAKNQLDNNTMCDISILHDLLKKQCPNLHAKPPSSLMIGTQPLLDGKSDIKTPMLKMVNFQG</sequence>
<organism evidence="1 2">
    <name type="scientific">Paraglaciecola chathamensis S18K6</name>
    <dbReference type="NCBI Taxonomy" id="1127672"/>
    <lineage>
        <taxon>Bacteria</taxon>
        <taxon>Pseudomonadati</taxon>
        <taxon>Pseudomonadota</taxon>
        <taxon>Gammaproteobacteria</taxon>
        <taxon>Alteromonadales</taxon>
        <taxon>Alteromonadaceae</taxon>
        <taxon>Paraglaciecola</taxon>
    </lineage>
</organism>